<keyword evidence="12" id="KW-1185">Reference proteome</keyword>
<dbReference type="EMBL" id="CAJOBO010000059">
    <property type="protein sequence ID" value="CAF4114853.1"/>
    <property type="molecule type" value="Genomic_DNA"/>
</dbReference>
<dbReference type="EMBL" id="CAJNXB010003641">
    <property type="protein sequence ID" value="CAF3329180.1"/>
    <property type="molecule type" value="Genomic_DNA"/>
</dbReference>
<dbReference type="OrthoDB" id="5970620at2759"/>
<dbReference type="EMBL" id="CAJOBR010000744">
    <property type="protein sequence ID" value="CAF4542236.1"/>
    <property type="molecule type" value="Genomic_DNA"/>
</dbReference>
<evidence type="ECO:0000313" key="7">
    <source>
        <dbReference type="EMBL" id="CAF4207966.1"/>
    </source>
</evidence>
<dbReference type="GO" id="GO:0045039">
    <property type="term" value="P:protein insertion into mitochondrial inner membrane"/>
    <property type="evidence" value="ECO:0007669"/>
    <property type="project" value="TreeGrafter"/>
</dbReference>
<evidence type="ECO:0000313" key="12">
    <source>
        <dbReference type="Proteomes" id="UP000663873"/>
    </source>
</evidence>
<evidence type="ECO:0000313" key="3">
    <source>
        <dbReference type="EMBL" id="CAF3348694.1"/>
    </source>
</evidence>
<dbReference type="Proteomes" id="UP000663851">
    <property type="component" value="Unassembled WGS sequence"/>
</dbReference>
<evidence type="ECO:0000313" key="9">
    <source>
        <dbReference type="EMBL" id="CAF4479237.1"/>
    </source>
</evidence>
<evidence type="ECO:0000313" key="6">
    <source>
        <dbReference type="EMBL" id="CAF4114853.1"/>
    </source>
</evidence>
<evidence type="ECO:0000313" key="10">
    <source>
        <dbReference type="EMBL" id="CAF4542236.1"/>
    </source>
</evidence>
<evidence type="ECO:0000313" key="1">
    <source>
        <dbReference type="EMBL" id="CAF3327241.1"/>
    </source>
</evidence>
<dbReference type="EMBL" id="CAJOBQ010000072">
    <property type="protein sequence ID" value="CAF4243921.1"/>
    <property type="molecule type" value="Genomic_DNA"/>
</dbReference>
<protein>
    <submittedName>
        <fullName evidence="5">Uncharacterized protein</fullName>
    </submittedName>
</protein>
<accession>A0A818SM87</accession>
<reference evidence="5" key="1">
    <citation type="submission" date="2021-02" db="EMBL/GenBank/DDBJ databases">
        <authorList>
            <person name="Nowell W R."/>
        </authorList>
    </citation>
    <scope>NUCLEOTIDE SEQUENCE</scope>
</reference>
<organism evidence="5 11">
    <name type="scientific">Rotaria socialis</name>
    <dbReference type="NCBI Taxonomy" id="392032"/>
    <lineage>
        <taxon>Eukaryota</taxon>
        <taxon>Metazoa</taxon>
        <taxon>Spiralia</taxon>
        <taxon>Gnathifera</taxon>
        <taxon>Rotifera</taxon>
        <taxon>Eurotatoria</taxon>
        <taxon>Bdelloidea</taxon>
        <taxon>Philodinida</taxon>
        <taxon>Philodinidae</taxon>
        <taxon>Rotaria</taxon>
    </lineage>
</organism>
<dbReference type="EMBL" id="CAJNYD010002196">
    <property type="protein sequence ID" value="CAF3400510.1"/>
    <property type="molecule type" value="Genomic_DNA"/>
</dbReference>
<dbReference type="InterPro" id="IPR019322">
    <property type="entry name" value="TIMM29"/>
</dbReference>
<dbReference type="EMBL" id="CAJNYT010000430">
    <property type="protein sequence ID" value="CAF3348694.1"/>
    <property type="molecule type" value="Genomic_DNA"/>
</dbReference>
<dbReference type="Proteomes" id="UP000663872">
    <property type="component" value="Unassembled WGS sequence"/>
</dbReference>
<dbReference type="Proteomes" id="UP000663869">
    <property type="component" value="Unassembled WGS sequence"/>
</dbReference>
<evidence type="ECO:0000313" key="4">
    <source>
        <dbReference type="EMBL" id="CAF3400510.1"/>
    </source>
</evidence>
<dbReference type="Proteomes" id="UP000663825">
    <property type="component" value="Unassembled WGS sequence"/>
</dbReference>
<evidence type="ECO:0000313" key="2">
    <source>
        <dbReference type="EMBL" id="CAF3329180.1"/>
    </source>
</evidence>
<dbReference type="EMBL" id="CAJNYU010000063">
    <property type="protein sequence ID" value="CAF3327241.1"/>
    <property type="molecule type" value="Genomic_DNA"/>
</dbReference>
<dbReference type="PANTHER" id="PTHR21435:SF1">
    <property type="entry name" value="MITOCHONDRIAL IMPORT INNER MEMBRANE TRANSLOCASE SUBUNIT TIM29"/>
    <property type="match status" value="1"/>
</dbReference>
<gene>
    <name evidence="1" type="ORF">FME351_LOCUS2058</name>
    <name evidence="3" type="ORF">GRG538_LOCUS5315</name>
    <name evidence="6" type="ORF">HFQ381_LOCUS1914</name>
    <name evidence="5" type="ORF">KIK155_LOCUS24931</name>
    <name evidence="4" type="ORF">LUA448_LOCUS17539</name>
    <name evidence="10" type="ORF">QYT958_LOCUS7689</name>
    <name evidence="2" type="ORF">TIS948_LOCUS21085</name>
    <name evidence="9" type="ORF">TOA249_LOCUS1628</name>
    <name evidence="8" type="ORF">TSG867_LOCUS2650</name>
    <name evidence="7" type="ORF">UJA718_LOCUS6957</name>
</gene>
<sequence>MAFWVKAKDLLIRRPSIAVYKHLKQLSFDYRDAVIDTGRKMVEHPIKTLFYSSNVYLLVYAYQTMPTLQTYRDHLVDIRQQQILTSSLIRNKNVETYIDTVEQLLSCDKIHFVDCFLFSLVVYRTQHRTNDNSFKFYENVCSYLHLKRDARIIDIGAFNRWFILNRKLHQADIFYDINNEKNAL</sequence>
<dbReference type="EMBL" id="CAJOBS010000047">
    <property type="protein sequence ID" value="CAF4479237.1"/>
    <property type="molecule type" value="Genomic_DNA"/>
</dbReference>
<proteinExistence type="predicted"/>
<dbReference type="Proteomes" id="UP000663833">
    <property type="component" value="Unassembled WGS sequence"/>
</dbReference>
<dbReference type="EMBL" id="CAJNYV010004505">
    <property type="protein sequence ID" value="CAF3674930.1"/>
    <property type="molecule type" value="Genomic_DNA"/>
</dbReference>
<comment type="caution">
    <text evidence="5">The sequence shown here is derived from an EMBL/GenBank/DDBJ whole genome shotgun (WGS) entry which is preliminary data.</text>
</comment>
<evidence type="ECO:0000313" key="5">
    <source>
        <dbReference type="EMBL" id="CAF3674930.1"/>
    </source>
</evidence>
<name>A0A818SM87_9BILA</name>
<dbReference type="Proteomes" id="UP000663838">
    <property type="component" value="Unassembled WGS sequence"/>
</dbReference>
<dbReference type="Proteomes" id="UP000663862">
    <property type="component" value="Unassembled WGS sequence"/>
</dbReference>
<dbReference type="GO" id="GO:0042721">
    <property type="term" value="C:TIM22 mitochondrial import inner membrane insertion complex"/>
    <property type="evidence" value="ECO:0007669"/>
    <property type="project" value="InterPro"/>
</dbReference>
<dbReference type="Proteomes" id="UP000663873">
    <property type="component" value="Unassembled WGS sequence"/>
</dbReference>
<dbReference type="Pfam" id="PF10171">
    <property type="entry name" value="Tim29"/>
    <property type="match status" value="1"/>
</dbReference>
<evidence type="ECO:0000313" key="11">
    <source>
        <dbReference type="Proteomes" id="UP000663865"/>
    </source>
</evidence>
<dbReference type="PANTHER" id="PTHR21435">
    <property type="entry name" value="MITOCHONDRIAL IMPORT INNER MEMBRANE TRANSLOCASE SUBUNIT TIM29"/>
    <property type="match status" value="1"/>
</dbReference>
<evidence type="ECO:0000313" key="8">
    <source>
        <dbReference type="EMBL" id="CAF4243921.1"/>
    </source>
</evidence>
<dbReference type="Proteomes" id="UP000663865">
    <property type="component" value="Unassembled WGS sequence"/>
</dbReference>
<dbReference type="EMBL" id="CAJOBP010000674">
    <property type="protein sequence ID" value="CAF4207966.1"/>
    <property type="molecule type" value="Genomic_DNA"/>
</dbReference>
<dbReference type="AlphaFoldDB" id="A0A818SM87"/>
<dbReference type="Proteomes" id="UP000663848">
    <property type="component" value="Unassembled WGS sequence"/>
</dbReference>